<protein>
    <submittedName>
        <fullName evidence="1">Pimeloyl-ACP methyl ester carboxylesterase</fullName>
    </submittedName>
</protein>
<comment type="caution">
    <text evidence="1">The sequence shown here is derived from an EMBL/GenBank/DDBJ whole genome shotgun (WGS) entry which is preliminary data.</text>
</comment>
<proteinExistence type="predicted"/>
<dbReference type="EMBL" id="JACHDB010000001">
    <property type="protein sequence ID" value="MBB5434052.1"/>
    <property type="molecule type" value="Genomic_DNA"/>
</dbReference>
<dbReference type="RefSeq" id="WP_221331621.1">
    <property type="nucleotide sequence ID" value="NZ_BAAAJD010000124.1"/>
</dbReference>
<accession>A0A7W8VF52</accession>
<keyword evidence="2" id="KW-1185">Reference proteome</keyword>
<organism evidence="1 2">
    <name type="scientific">Nocardiopsis composta</name>
    <dbReference type="NCBI Taxonomy" id="157465"/>
    <lineage>
        <taxon>Bacteria</taxon>
        <taxon>Bacillati</taxon>
        <taxon>Actinomycetota</taxon>
        <taxon>Actinomycetes</taxon>
        <taxon>Streptosporangiales</taxon>
        <taxon>Nocardiopsidaceae</taxon>
        <taxon>Nocardiopsis</taxon>
    </lineage>
</organism>
<dbReference type="Proteomes" id="UP000572635">
    <property type="component" value="Unassembled WGS sequence"/>
</dbReference>
<reference evidence="1 2" key="1">
    <citation type="submission" date="2020-08" db="EMBL/GenBank/DDBJ databases">
        <title>Sequencing the genomes of 1000 actinobacteria strains.</title>
        <authorList>
            <person name="Klenk H.-P."/>
        </authorList>
    </citation>
    <scope>NUCLEOTIDE SEQUENCE [LARGE SCALE GENOMIC DNA]</scope>
    <source>
        <strain evidence="1 2">DSM 44551</strain>
    </source>
</reference>
<dbReference type="SUPFAM" id="SSF53474">
    <property type="entry name" value="alpha/beta-Hydrolases"/>
    <property type="match status" value="1"/>
</dbReference>
<gene>
    <name evidence="1" type="ORF">HDA36_004136</name>
</gene>
<dbReference type="Gene3D" id="3.40.50.1820">
    <property type="entry name" value="alpha/beta hydrolase"/>
    <property type="match status" value="1"/>
</dbReference>
<sequence length="122" mass="12869">MRASITPGTKQPLWRRGAAAVRLLVAMRGTDPALTEPEKELLADHAGRDWRAVVAGADVPTLFVAGARSEFWPHEHAAASAALNPNASAAVVERAGHGVNMERPRAFGHGLVAYLRRGSAAG</sequence>
<evidence type="ECO:0000313" key="1">
    <source>
        <dbReference type="EMBL" id="MBB5434052.1"/>
    </source>
</evidence>
<dbReference type="AlphaFoldDB" id="A0A7W8VF52"/>
<name>A0A7W8VF52_9ACTN</name>
<evidence type="ECO:0000313" key="2">
    <source>
        <dbReference type="Proteomes" id="UP000572635"/>
    </source>
</evidence>
<dbReference type="InterPro" id="IPR029058">
    <property type="entry name" value="AB_hydrolase_fold"/>
</dbReference>